<evidence type="ECO:0000256" key="2">
    <source>
        <dbReference type="ARBA" id="ARBA00022679"/>
    </source>
</evidence>
<dbReference type="Proteomes" id="UP000051124">
    <property type="component" value="Unassembled WGS sequence"/>
</dbReference>
<name>A0A0S7WJ33_UNCT6</name>
<dbReference type="PROSITE" id="PS00584">
    <property type="entry name" value="PFKB_KINASES_2"/>
    <property type="match status" value="1"/>
</dbReference>
<keyword evidence="3" id="KW-0418">Kinase</keyword>
<evidence type="ECO:0000256" key="3">
    <source>
        <dbReference type="ARBA" id="ARBA00022777"/>
    </source>
</evidence>
<dbReference type="EMBL" id="LIZT01000030">
    <property type="protein sequence ID" value="KPJ50134.1"/>
    <property type="molecule type" value="Genomic_DNA"/>
</dbReference>
<sequence length="333" mass="36375">MKDVIGFGALNADLFFRVDDTHTILSKLQTKERCGRGGWMVDEVRSSVPFDELLQLLGVEAELITRSGGGSAANTIYALAKMDFKTAYIGRIGTDENGEFLLHELQSVGVDTSGIQKGNGKTGVCISLLEPGGERKLLIFPNENERVGLGDLATAEMHSTQFLHLSSFTGAGSLDVQKSVVAGMPPSVRITFDPGEIYAHRGMESLRPLIERSYLLFVTKREIEILTALEYGAGAQQLMRYAKGVICKLGKNGTHVFWQGEDFYVPSFETNPVDTTGAGDVYAAGFIAGLLLAQSVRRCAWSATKLACQSILGYGRENYPDREDLERALNEDF</sequence>
<dbReference type="PANTHER" id="PTHR43320">
    <property type="entry name" value="SUGAR KINASE"/>
    <property type="match status" value="1"/>
</dbReference>
<keyword evidence="2" id="KW-0808">Transferase</keyword>
<dbReference type="GO" id="GO:0016301">
    <property type="term" value="F:kinase activity"/>
    <property type="evidence" value="ECO:0007669"/>
    <property type="project" value="UniProtKB-KW"/>
</dbReference>
<proteinExistence type="inferred from homology"/>
<evidence type="ECO:0000256" key="1">
    <source>
        <dbReference type="ARBA" id="ARBA00010688"/>
    </source>
</evidence>
<dbReference type="Pfam" id="PF00294">
    <property type="entry name" value="PfkB"/>
    <property type="match status" value="1"/>
</dbReference>
<dbReference type="SUPFAM" id="SSF53613">
    <property type="entry name" value="Ribokinase-like"/>
    <property type="match status" value="1"/>
</dbReference>
<feature type="domain" description="Carbohydrate kinase PfkB" evidence="4">
    <location>
        <begin position="62"/>
        <end position="315"/>
    </location>
</feature>
<organism evidence="5 6">
    <name type="scientific">candidate division TA06 bacterium DG_26</name>
    <dbReference type="NCBI Taxonomy" id="1703771"/>
    <lineage>
        <taxon>Bacteria</taxon>
        <taxon>Bacteria division TA06</taxon>
    </lineage>
</organism>
<evidence type="ECO:0000313" key="6">
    <source>
        <dbReference type="Proteomes" id="UP000051124"/>
    </source>
</evidence>
<comment type="similarity">
    <text evidence="1">Belongs to the carbohydrate kinase PfkB family.</text>
</comment>
<dbReference type="AlphaFoldDB" id="A0A0S7WJ33"/>
<accession>A0A0S7WJ33</accession>
<evidence type="ECO:0000259" key="4">
    <source>
        <dbReference type="Pfam" id="PF00294"/>
    </source>
</evidence>
<dbReference type="InterPro" id="IPR029056">
    <property type="entry name" value="Ribokinase-like"/>
</dbReference>
<gene>
    <name evidence="5" type="ORF">AMJ40_03740</name>
</gene>
<comment type="caution">
    <text evidence="5">The sequence shown here is derived from an EMBL/GenBank/DDBJ whole genome shotgun (WGS) entry which is preliminary data.</text>
</comment>
<dbReference type="Gene3D" id="3.40.1190.20">
    <property type="match status" value="1"/>
</dbReference>
<dbReference type="InterPro" id="IPR011611">
    <property type="entry name" value="PfkB_dom"/>
</dbReference>
<reference evidence="5 6" key="1">
    <citation type="journal article" date="2015" name="Microbiome">
        <title>Genomic resolution of linkages in carbon, nitrogen, and sulfur cycling among widespread estuary sediment bacteria.</title>
        <authorList>
            <person name="Baker B.J."/>
            <person name="Lazar C.S."/>
            <person name="Teske A.P."/>
            <person name="Dick G.J."/>
        </authorList>
    </citation>
    <scope>NUCLEOTIDE SEQUENCE [LARGE SCALE GENOMIC DNA]</scope>
    <source>
        <strain evidence="5">DG_26</strain>
    </source>
</reference>
<dbReference type="PANTHER" id="PTHR43320:SF3">
    <property type="entry name" value="CARBOHYDRATE KINASE PFKB DOMAIN-CONTAINING PROTEIN"/>
    <property type="match status" value="1"/>
</dbReference>
<protein>
    <recommendedName>
        <fullName evidence="4">Carbohydrate kinase PfkB domain-containing protein</fullName>
    </recommendedName>
</protein>
<dbReference type="InterPro" id="IPR052700">
    <property type="entry name" value="Carb_kinase_PfkB-like"/>
</dbReference>
<evidence type="ECO:0000313" key="5">
    <source>
        <dbReference type="EMBL" id="KPJ50134.1"/>
    </source>
</evidence>
<dbReference type="InterPro" id="IPR002173">
    <property type="entry name" value="Carboh/pur_kinase_PfkB_CS"/>
</dbReference>